<keyword evidence="4" id="KW-1185">Reference proteome</keyword>
<comment type="caution">
    <text evidence="3">The sequence shown here is derived from an EMBL/GenBank/DDBJ whole genome shotgun (WGS) entry which is preliminary data.</text>
</comment>
<dbReference type="EMBL" id="BAAADD010000003">
    <property type="protein sequence ID" value="GAA0567341.1"/>
    <property type="molecule type" value="Genomic_DNA"/>
</dbReference>
<gene>
    <name evidence="3" type="ORF">GCM10008942_14870</name>
</gene>
<evidence type="ECO:0000256" key="1">
    <source>
        <dbReference type="SAM" id="MobiDB-lite"/>
    </source>
</evidence>
<dbReference type="Proteomes" id="UP001499951">
    <property type="component" value="Unassembled WGS sequence"/>
</dbReference>
<feature type="region of interest" description="Disordered" evidence="1">
    <location>
        <begin position="102"/>
        <end position="127"/>
    </location>
</feature>
<sequence>MKKVLWACAAAAVLAAAAPAEELPRLSDFLSSCYRDNGACQQKIKNYIEASKTQHIICLPEDVSVREAASATLSWLRKEENYPASLKEQPFDDGLFEASTKLYPCKTEEPPPPPVPPPADAPSGSPS</sequence>
<dbReference type="RefSeq" id="WP_166932961.1">
    <property type="nucleotide sequence ID" value="NZ_BAAADD010000003.1"/>
</dbReference>
<evidence type="ECO:0000313" key="3">
    <source>
        <dbReference type="EMBL" id="GAA0567341.1"/>
    </source>
</evidence>
<reference evidence="3 4" key="1">
    <citation type="journal article" date="2019" name="Int. J. Syst. Evol. Microbiol.">
        <title>The Global Catalogue of Microorganisms (GCM) 10K type strain sequencing project: providing services to taxonomists for standard genome sequencing and annotation.</title>
        <authorList>
            <consortium name="The Broad Institute Genomics Platform"/>
            <consortium name="The Broad Institute Genome Sequencing Center for Infectious Disease"/>
            <person name="Wu L."/>
            <person name="Ma J."/>
        </authorList>
    </citation>
    <scope>NUCLEOTIDE SEQUENCE [LARGE SCALE GENOMIC DNA]</scope>
    <source>
        <strain evidence="3 4">JCM 15089</strain>
    </source>
</reference>
<name>A0ABN1EII3_9PROT</name>
<organism evidence="3 4">
    <name type="scientific">Rhizomicrobium electricum</name>
    <dbReference type="NCBI Taxonomy" id="480070"/>
    <lineage>
        <taxon>Bacteria</taxon>
        <taxon>Pseudomonadati</taxon>
        <taxon>Pseudomonadota</taxon>
        <taxon>Alphaproteobacteria</taxon>
        <taxon>Micropepsales</taxon>
        <taxon>Micropepsaceae</taxon>
        <taxon>Rhizomicrobium</taxon>
    </lineage>
</organism>
<feature type="chain" id="PRO_5046886690" description="Rap1a immunity protein domain-containing protein" evidence="2">
    <location>
        <begin position="21"/>
        <end position="127"/>
    </location>
</feature>
<proteinExistence type="predicted"/>
<keyword evidence="2" id="KW-0732">Signal</keyword>
<evidence type="ECO:0008006" key="5">
    <source>
        <dbReference type="Google" id="ProtNLM"/>
    </source>
</evidence>
<feature type="signal peptide" evidence="2">
    <location>
        <begin position="1"/>
        <end position="20"/>
    </location>
</feature>
<accession>A0ABN1EII3</accession>
<evidence type="ECO:0000256" key="2">
    <source>
        <dbReference type="SAM" id="SignalP"/>
    </source>
</evidence>
<feature type="compositionally biased region" description="Pro residues" evidence="1">
    <location>
        <begin position="110"/>
        <end position="120"/>
    </location>
</feature>
<protein>
    <recommendedName>
        <fullName evidence="5">Rap1a immunity protein domain-containing protein</fullName>
    </recommendedName>
</protein>
<evidence type="ECO:0000313" key="4">
    <source>
        <dbReference type="Proteomes" id="UP001499951"/>
    </source>
</evidence>